<feature type="domain" description="DUF6534" evidence="2">
    <location>
        <begin position="173"/>
        <end position="259"/>
    </location>
</feature>
<dbReference type="InterPro" id="IPR045339">
    <property type="entry name" value="DUF6534"/>
</dbReference>
<dbReference type="Proteomes" id="UP000305948">
    <property type="component" value="Unassembled WGS sequence"/>
</dbReference>
<dbReference type="PANTHER" id="PTHR40465:SF1">
    <property type="entry name" value="DUF6534 DOMAIN-CONTAINING PROTEIN"/>
    <property type="match status" value="1"/>
</dbReference>
<organism evidence="3 4">
    <name type="scientific">Heliocybe sulcata</name>
    <dbReference type="NCBI Taxonomy" id="5364"/>
    <lineage>
        <taxon>Eukaryota</taxon>
        <taxon>Fungi</taxon>
        <taxon>Dikarya</taxon>
        <taxon>Basidiomycota</taxon>
        <taxon>Agaricomycotina</taxon>
        <taxon>Agaricomycetes</taxon>
        <taxon>Gloeophyllales</taxon>
        <taxon>Gloeophyllaceae</taxon>
        <taxon>Heliocybe</taxon>
    </lineage>
</organism>
<feature type="transmembrane region" description="Helical" evidence="1">
    <location>
        <begin position="100"/>
        <end position="120"/>
    </location>
</feature>
<evidence type="ECO:0000256" key="1">
    <source>
        <dbReference type="SAM" id="Phobius"/>
    </source>
</evidence>
<proteinExistence type="predicted"/>
<evidence type="ECO:0000313" key="3">
    <source>
        <dbReference type="EMBL" id="TFK50443.1"/>
    </source>
</evidence>
<keyword evidence="1" id="KW-1133">Transmembrane helix</keyword>
<keyword evidence="1" id="KW-0472">Membrane</keyword>
<accession>A0A5C3MZW4</accession>
<feature type="transmembrane region" description="Helical" evidence="1">
    <location>
        <begin position="168"/>
        <end position="189"/>
    </location>
</feature>
<dbReference type="PANTHER" id="PTHR40465">
    <property type="entry name" value="CHROMOSOME 1, WHOLE GENOME SHOTGUN SEQUENCE"/>
    <property type="match status" value="1"/>
</dbReference>
<reference evidence="3 4" key="1">
    <citation type="journal article" date="2019" name="Nat. Ecol. Evol.">
        <title>Megaphylogeny resolves global patterns of mushroom evolution.</title>
        <authorList>
            <person name="Varga T."/>
            <person name="Krizsan K."/>
            <person name="Foldi C."/>
            <person name="Dima B."/>
            <person name="Sanchez-Garcia M."/>
            <person name="Sanchez-Ramirez S."/>
            <person name="Szollosi G.J."/>
            <person name="Szarkandi J.G."/>
            <person name="Papp V."/>
            <person name="Albert L."/>
            <person name="Andreopoulos W."/>
            <person name="Angelini C."/>
            <person name="Antonin V."/>
            <person name="Barry K.W."/>
            <person name="Bougher N.L."/>
            <person name="Buchanan P."/>
            <person name="Buyck B."/>
            <person name="Bense V."/>
            <person name="Catcheside P."/>
            <person name="Chovatia M."/>
            <person name="Cooper J."/>
            <person name="Damon W."/>
            <person name="Desjardin D."/>
            <person name="Finy P."/>
            <person name="Geml J."/>
            <person name="Haridas S."/>
            <person name="Hughes K."/>
            <person name="Justo A."/>
            <person name="Karasinski D."/>
            <person name="Kautmanova I."/>
            <person name="Kiss B."/>
            <person name="Kocsube S."/>
            <person name="Kotiranta H."/>
            <person name="LaButti K.M."/>
            <person name="Lechner B.E."/>
            <person name="Liimatainen K."/>
            <person name="Lipzen A."/>
            <person name="Lukacs Z."/>
            <person name="Mihaltcheva S."/>
            <person name="Morgado L.N."/>
            <person name="Niskanen T."/>
            <person name="Noordeloos M.E."/>
            <person name="Ohm R.A."/>
            <person name="Ortiz-Santana B."/>
            <person name="Ovrebo C."/>
            <person name="Racz N."/>
            <person name="Riley R."/>
            <person name="Savchenko A."/>
            <person name="Shiryaev A."/>
            <person name="Soop K."/>
            <person name="Spirin V."/>
            <person name="Szebenyi C."/>
            <person name="Tomsovsky M."/>
            <person name="Tulloss R.E."/>
            <person name="Uehling J."/>
            <person name="Grigoriev I.V."/>
            <person name="Vagvolgyi C."/>
            <person name="Papp T."/>
            <person name="Martin F.M."/>
            <person name="Miettinen O."/>
            <person name="Hibbett D.S."/>
            <person name="Nagy L.G."/>
        </authorList>
    </citation>
    <scope>NUCLEOTIDE SEQUENCE [LARGE SCALE GENOMIC DNA]</scope>
    <source>
        <strain evidence="3 4">OMC1185</strain>
    </source>
</reference>
<evidence type="ECO:0000259" key="2">
    <source>
        <dbReference type="Pfam" id="PF20152"/>
    </source>
</evidence>
<feature type="transmembrane region" description="Helical" evidence="1">
    <location>
        <begin position="127"/>
        <end position="148"/>
    </location>
</feature>
<keyword evidence="1" id="KW-0812">Transmembrane</keyword>
<dbReference type="EMBL" id="ML213513">
    <property type="protein sequence ID" value="TFK50443.1"/>
    <property type="molecule type" value="Genomic_DNA"/>
</dbReference>
<feature type="transmembrane region" description="Helical" evidence="1">
    <location>
        <begin position="56"/>
        <end position="80"/>
    </location>
</feature>
<evidence type="ECO:0000313" key="4">
    <source>
        <dbReference type="Proteomes" id="UP000305948"/>
    </source>
</evidence>
<dbReference type="OrthoDB" id="2536347at2759"/>
<keyword evidence="4" id="KW-1185">Reference proteome</keyword>
<dbReference type="Pfam" id="PF20152">
    <property type="entry name" value="DUF6534"/>
    <property type="match status" value="1"/>
</dbReference>
<name>A0A5C3MZW4_9AGAM</name>
<gene>
    <name evidence="3" type="ORF">OE88DRAFT_1735991</name>
</gene>
<feature type="transmembrane region" description="Helical" evidence="1">
    <location>
        <begin position="23"/>
        <end position="44"/>
    </location>
</feature>
<sequence>MTDSPASAIIIPPDINFLVGPQLFGFLFNWGLFGVLSVQVYLYYLSFPNDKLGLKVLVYGLYLVEATQTGLATSDAVRWLVTGWGRPEALEEINTSWLNVPLMGGMISCTVQLFFCWRIWILSGSIYLPLVIALVALVSGSAGVAGGIMLRELDNISEIAKLTPVTSVWLTCSAVADILIAISMTYLLVRAKVGLRRTDRLVDRLVRLTIETGTVTASVAVVDVVLFNTFKHNNLHMCPATTLAKLYSNTLLVMFNNRKFVERDPGPTSLASTTLPRGDHRFIRPKASTSMTDTFRLEHTEEENIALDNLQDSYAATTKFGKPRALSPTFASA</sequence>
<protein>
    <recommendedName>
        <fullName evidence="2">DUF6534 domain-containing protein</fullName>
    </recommendedName>
</protein>
<dbReference type="AlphaFoldDB" id="A0A5C3MZW4"/>